<dbReference type="Gene3D" id="3.30.300.30">
    <property type="match status" value="1"/>
</dbReference>
<sequence length="606" mass="67853">MNSNSIWKPSKKTIEGSNIYKMMQQYGFENYNDFWKWSILNKEEFWAATVLNLGIKQAKEFTSIVDISNGVENAEWLKNAKLNIVDSCFQNDDNATVLVFQKEGEQIQKVSQKELLSLVNKIANGLVNLGLKVGDKIAIDMPMTLEAVALYLAGIKAGMPIVTIADSFTPNEIEVRLKITKPKVIFTQDVLHRAGKEIPLYLKVIEANAPKAIVLKTSKAQSNLRKEDIYWSIFLSNNNEFKSVIQNPEDIITILFSSGTTGEPKAIPWTHTTPIKGASDGYYHQDIHRNDVVCWPTNLGWMMGPWLVFATLINKATLALYYGAPTGKGFGKFVQDAKVTMLGVIPSFVKYWKSSKCMETFNWDSIKCFSSTGEVSNPAEMEYLMQLANNKPVIEYCGGTEIGGGYVTSTVVQPNIASTFSTQALGGEFVLLDENNNIANKGELFLIPPIMGLSTTLLNRNHFDVYYKNTPNYKGQLLRRHGDQLEQLENGFYKAQGRVDDAINLGGIKVSSVQIEAILNKLEFVKEAAAIAVSPKGGGPSELVVYYVERDSKLTKQERFQSAKNSIKIQLNPLFKLTDLIKIDILPRTASNKVMRRKLRDLYENN</sequence>
<name>A0A238X1S2_9FLAO</name>
<dbReference type="Pfam" id="PF16177">
    <property type="entry name" value="ACAS_N"/>
    <property type="match status" value="1"/>
</dbReference>
<proteinExistence type="inferred from homology"/>
<dbReference type="PANTHER" id="PTHR44378">
    <property type="entry name" value="ACYL-ACTIVATING ENZYME 17, PEROXISOMAL-RELATED"/>
    <property type="match status" value="1"/>
</dbReference>
<dbReference type="InterPro" id="IPR032387">
    <property type="entry name" value="ACAS_N"/>
</dbReference>
<dbReference type="EMBL" id="FZNX01000002">
    <property type="protein sequence ID" value="SNR52650.1"/>
    <property type="molecule type" value="Genomic_DNA"/>
</dbReference>
<dbReference type="PROSITE" id="PS00455">
    <property type="entry name" value="AMP_BINDING"/>
    <property type="match status" value="1"/>
</dbReference>
<dbReference type="Pfam" id="PF00501">
    <property type="entry name" value="AMP-binding"/>
    <property type="match status" value="1"/>
</dbReference>
<dbReference type="InterPro" id="IPR000873">
    <property type="entry name" value="AMP-dep_synth/lig_dom"/>
</dbReference>
<protein>
    <submittedName>
        <fullName evidence="4">Acetyl-CoA synthetase</fullName>
    </submittedName>
</protein>
<keyword evidence="5" id="KW-1185">Reference proteome</keyword>
<dbReference type="InterPro" id="IPR042099">
    <property type="entry name" value="ANL_N_sf"/>
</dbReference>
<dbReference type="Proteomes" id="UP000198412">
    <property type="component" value="Unassembled WGS sequence"/>
</dbReference>
<dbReference type="AlphaFoldDB" id="A0A238X1S2"/>
<evidence type="ECO:0000259" key="2">
    <source>
        <dbReference type="Pfam" id="PF00501"/>
    </source>
</evidence>
<dbReference type="RefSeq" id="WP_089377778.1">
    <property type="nucleotide sequence ID" value="NZ_FZNX01000002.1"/>
</dbReference>
<feature type="domain" description="AMP-dependent synthetase/ligase" evidence="2">
    <location>
        <begin position="93"/>
        <end position="444"/>
    </location>
</feature>
<feature type="domain" description="Acetyl-coenzyme A synthetase N-terminal" evidence="3">
    <location>
        <begin position="31"/>
        <end position="88"/>
    </location>
</feature>
<dbReference type="InterPro" id="IPR020845">
    <property type="entry name" value="AMP-binding_CS"/>
</dbReference>
<evidence type="ECO:0000313" key="4">
    <source>
        <dbReference type="EMBL" id="SNR52650.1"/>
    </source>
</evidence>
<dbReference type="OrthoDB" id="4317020at2"/>
<dbReference type="Gene3D" id="3.40.50.12780">
    <property type="entry name" value="N-terminal domain of ligase-like"/>
    <property type="match status" value="1"/>
</dbReference>
<accession>A0A238X1S2</accession>
<organism evidence="4 5">
    <name type="scientific">Lutibacter flavus</name>
    <dbReference type="NCBI Taxonomy" id="691689"/>
    <lineage>
        <taxon>Bacteria</taxon>
        <taxon>Pseudomonadati</taxon>
        <taxon>Bacteroidota</taxon>
        <taxon>Flavobacteriia</taxon>
        <taxon>Flavobacteriales</taxon>
        <taxon>Flavobacteriaceae</taxon>
        <taxon>Lutibacter</taxon>
    </lineage>
</organism>
<dbReference type="InterPro" id="IPR045851">
    <property type="entry name" value="AMP-bd_C_sf"/>
</dbReference>
<dbReference type="PANTHER" id="PTHR44378:SF2">
    <property type="entry name" value="ACYL-ACTIVATING ENZYME 17, PEROXISOMAL-RELATED"/>
    <property type="match status" value="1"/>
</dbReference>
<gene>
    <name evidence="4" type="ORF">SAMN04488111_1460</name>
</gene>
<evidence type="ECO:0000313" key="5">
    <source>
        <dbReference type="Proteomes" id="UP000198412"/>
    </source>
</evidence>
<evidence type="ECO:0000256" key="1">
    <source>
        <dbReference type="ARBA" id="ARBA00006432"/>
    </source>
</evidence>
<reference evidence="5" key="1">
    <citation type="submission" date="2017-06" db="EMBL/GenBank/DDBJ databases">
        <authorList>
            <person name="Varghese N."/>
            <person name="Submissions S."/>
        </authorList>
    </citation>
    <scope>NUCLEOTIDE SEQUENCE [LARGE SCALE GENOMIC DNA]</scope>
    <source>
        <strain evidence="5">DSM 27993</strain>
    </source>
</reference>
<comment type="similarity">
    <text evidence="1">Belongs to the ATP-dependent AMP-binding enzyme family.</text>
</comment>
<evidence type="ECO:0000259" key="3">
    <source>
        <dbReference type="Pfam" id="PF16177"/>
    </source>
</evidence>
<dbReference type="SUPFAM" id="SSF56801">
    <property type="entry name" value="Acetyl-CoA synthetase-like"/>
    <property type="match status" value="1"/>
</dbReference>